<evidence type="ECO:0000313" key="10">
    <source>
        <dbReference type="Proteomes" id="UP000321726"/>
    </source>
</evidence>
<evidence type="ECO:0000256" key="4">
    <source>
        <dbReference type="ARBA" id="ARBA00022801"/>
    </source>
</evidence>
<dbReference type="Proteomes" id="UP000321726">
    <property type="component" value="Unassembled WGS sequence"/>
</dbReference>
<gene>
    <name evidence="6 7" type="primary">glsA</name>
    <name evidence="7" type="ORF">HCU01_01810</name>
    <name evidence="8" type="ORF">SAMN05660971_00669</name>
</gene>
<accession>A0A1M7AWH3</accession>
<name>A0A1M7AWH3_9GAMM</name>
<evidence type="ECO:0000313" key="8">
    <source>
        <dbReference type="EMBL" id="SHL47073.1"/>
    </source>
</evidence>
<dbReference type="GO" id="GO:0006537">
    <property type="term" value="P:glutamate biosynthetic process"/>
    <property type="evidence" value="ECO:0007669"/>
    <property type="project" value="TreeGrafter"/>
</dbReference>
<evidence type="ECO:0000256" key="1">
    <source>
        <dbReference type="ARBA" id="ARBA00011076"/>
    </source>
</evidence>
<dbReference type="EMBL" id="BJXU01000004">
    <property type="protein sequence ID" value="GEN22232.1"/>
    <property type="molecule type" value="Genomic_DNA"/>
</dbReference>
<feature type="binding site" evidence="6">
    <location>
        <position position="112"/>
    </location>
    <ligand>
        <name>substrate</name>
    </ligand>
</feature>
<dbReference type="FunFam" id="3.40.710.10:FF:000005">
    <property type="entry name" value="Glutaminase"/>
    <property type="match status" value="1"/>
</dbReference>
<dbReference type="Pfam" id="PF04960">
    <property type="entry name" value="Glutaminase"/>
    <property type="match status" value="1"/>
</dbReference>
<evidence type="ECO:0000256" key="5">
    <source>
        <dbReference type="ARBA" id="ARBA00049534"/>
    </source>
</evidence>
<evidence type="ECO:0000256" key="3">
    <source>
        <dbReference type="ARBA" id="ARBA00012918"/>
    </source>
</evidence>
<evidence type="ECO:0000313" key="7">
    <source>
        <dbReference type="EMBL" id="GEN22232.1"/>
    </source>
</evidence>
<feature type="binding site" evidence="6">
    <location>
        <position position="237"/>
    </location>
    <ligand>
        <name>substrate</name>
    </ligand>
</feature>
<dbReference type="SUPFAM" id="SSF56601">
    <property type="entry name" value="beta-lactamase/transpeptidase-like"/>
    <property type="match status" value="1"/>
</dbReference>
<dbReference type="Gene3D" id="3.40.710.10">
    <property type="entry name" value="DD-peptidase/beta-lactamase superfamily"/>
    <property type="match status" value="1"/>
</dbReference>
<keyword evidence="10" id="KW-1185">Reference proteome</keyword>
<dbReference type="NCBIfam" id="TIGR03814">
    <property type="entry name" value="Gln_ase"/>
    <property type="match status" value="1"/>
</dbReference>
<keyword evidence="6" id="KW-0007">Acetylation</keyword>
<dbReference type="RefSeq" id="WP_073433561.1">
    <property type="nucleotide sequence ID" value="NZ_BJXU01000004.1"/>
</dbReference>
<feature type="binding site" evidence="6">
    <location>
        <position position="165"/>
    </location>
    <ligand>
        <name>substrate</name>
    </ligand>
</feature>
<dbReference type="GO" id="GO:0004359">
    <property type="term" value="F:glutaminase activity"/>
    <property type="evidence" value="ECO:0007669"/>
    <property type="project" value="UniProtKB-UniRule"/>
</dbReference>
<sequence length="302" mass="32704">MLEALLNTLDRDARQQETWGTVASYIPELAAVDPAQFAISVCTVDGQEYHAGDYQVPFSIQSVSKVFTLALALGRLGDGLWDRVGREPSGRAFNSIVQLEVEEGIPRNPFINAGAIVTTDAVLGRQAPRDTLGEILSFLREAAGDTNIHINRHVARSEQKTGDRNYSLAYFLKSCGNLSNDCDRVLGTYFHHCAIEMTTVQLARAARFLCGGFSHQRLIGIERVRSINALMMTCGHYDGSGDFAYRVGFPGKSGVGGGIMAVVPNVASIAVWSPGLDRYGNSLQGTAALARLSRETGWSVFA</sequence>
<evidence type="ECO:0000256" key="2">
    <source>
        <dbReference type="ARBA" id="ARBA00011881"/>
    </source>
</evidence>
<dbReference type="NCBIfam" id="NF002133">
    <property type="entry name" value="PRK00971.1-2"/>
    <property type="match status" value="1"/>
</dbReference>
<dbReference type="EMBL" id="FRCA01000001">
    <property type="protein sequence ID" value="SHL47073.1"/>
    <property type="molecule type" value="Genomic_DNA"/>
</dbReference>
<feature type="binding site" evidence="6">
    <location>
        <position position="255"/>
    </location>
    <ligand>
        <name>substrate</name>
    </ligand>
</feature>
<dbReference type="HAMAP" id="MF_00313">
    <property type="entry name" value="Glutaminase"/>
    <property type="match status" value="1"/>
</dbReference>
<organism evidence="8 9">
    <name type="scientific">Halomonas cupida</name>
    <dbReference type="NCBI Taxonomy" id="44933"/>
    <lineage>
        <taxon>Bacteria</taxon>
        <taxon>Pseudomonadati</taxon>
        <taxon>Pseudomonadota</taxon>
        <taxon>Gammaproteobacteria</taxon>
        <taxon>Oceanospirillales</taxon>
        <taxon>Halomonadaceae</taxon>
        <taxon>Halomonas</taxon>
    </lineage>
</organism>
<dbReference type="PANTHER" id="PTHR12544">
    <property type="entry name" value="GLUTAMINASE"/>
    <property type="match status" value="1"/>
</dbReference>
<keyword evidence="4 6" id="KW-0378">Hydrolase</keyword>
<reference evidence="8 9" key="1">
    <citation type="submission" date="2016-11" db="EMBL/GenBank/DDBJ databases">
        <authorList>
            <person name="Jaros S."/>
            <person name="Januszkiewicz K."/>
            <person name="Wedrychowicz H."/>
        </authorList>
    </citation>
    <scope>NUCLEOTIDE SEQUENCE [LARGE SCALE GENOMIC DNA]</scope>
    <source>
        <strain evidence="8 9">DSM 4740</strain>
    </source>
</reference>
<evidence type="ECO:0000256" key="6">
    <source>
        <dbReference type="HAMAP-Rule" id="MF_00313"/>
    </source>
</evidence>
<proteinExistence type="inferred from homology"/>
<comment type="subunit">
    <text evidence="2 6">Homotetramer.</text>
</comment>
<dbReference type="InterPro" id="IPR012338">
    <property type="entry name" value="Beta-lactam/transpept-like"/>
</dbReference>
<dbReference type="Proteomes" id="UP000184123">
    <property type="component" value="Unassembled WGS sequence"/>
</dbReference>
<dbReference type="GO" id="GO:0006543">
    <property type="term" value="P:L-glutamine catabolic process"/>
    <property type="evidence" value="ECO:0007669"/>
    <property type="project" value="TreeGrafter"/>
</dbReference>
<feature type="binding site" evidence="6">
    <location>
        <position position="62"/>
    </location>
    <ligand>
        <name>substrate</name>
    </ligand>
</feature>
<feature type="binding site" evidence="6">
    <location>
        <position position="189"/>
    </location>
    <ligand>
        <name>substrate</name>
    </ligand>
</feature>
<dbReference type="STRING" id="44933.SAMN05660971_00669"/>
<feature type="binding site" evidence="6">
    <location>
        <position position="158"/>
    </location>
    <ligand>
        <name>substrate</name>
    </ligand>
</feature>
<dbReference type="AlphaFoldDB" id="A0A1M7AWH3"/>
<reference evidence="7 10" key="2">
    <citation type="submission" date="2019-07" db="EMBL/GenBank/DDBJ databases">
        <title>Whole genome shotgun sequence of Halomonas cupida NBRC 102219.</title>
        <authorList>
            <person name="Hosoyama A."/>
            <person name="Uohara A."/>
            <person name="Ohji S."/>
            <person name="Ichikawa N."/>
        </authorList>
    </citation>
    <scope>NUCLEOTIDE SEQUENCE [LARGE SCALE GENOMIC DNA]</scope>
    <source>
        <strain evidence="7 10">NBRC 102219</strain>
    </source>
</reference>
<dbReference type="EC" id="3.5.1.2" evidence="3 6"/>
<dbReference type="OrthoDB" id="9788822at2"/>
<protein>
    <recommendedName>
        <fullName evidence="3 6">Glutaminase</fullName>
        <ecNumber evidence="3 6">3.5.1.2</ecNumber>
    </recommendedName>
</protein>
<comment type="catalytic activity">
    <reaction evidence="5 6">
        <text>L-glutamine + H2O = L-glutamate + NH4(+)</text>
        <dbReference type="Rhea" id="RHEA:15889"/>
        <dbReference type="ChEBI" id="CHEBI:15377"/>
        <dbReference type="ChEBI" id="CHEBI:28938"/>
        <dbReference type="ChEBI" id="CHEBI:29985"/>
        <dbReference type="ChEBI" id="CHEBI:58359"/>
        <dbReference type="EC" id="3.5.1.2"/>
    </reaction>
</comment>
<dbReference type="InterPro" id="IPR015868">
    <property type="entry name" value="Glutaminase"/>
</dbReference>
<dbReference type="PANTHER" id="PTHR12544:SF29">
    <property type="entry name" value="GLUTAMINASE"/>
    <property type="match status" value="1"/>
</dbReference>
<evidence type="ECO:0000313" key="9">
    <source>
        <dbReference type="Proteomes" id="UP000184123"/>
    </source>
</evidence>
<comment type="similarity">
    <text evidence="1 6">Belongs to the glutaminase family.</text>
</comment>